<accession>A0A8T0HL08</accession>
<evidence type="ECO:0000313" key="1">
    <source>
        <dbReference type="EMBL" id="KAG0571464.1"/>
    </source>
</evidence>
<reference evidence="1" key="1">
    <citation type="submission" date="2020-06" db="EMBL/GenBank/DDBJ databases">
        <title>WGS assembly of Ceratodon purpureus strain R40.</title>
        <authorList>
            <person name="Carey S.B."/>
            <person name="Jenkins J."/>
            <person name="Shu S."/>
            <person name="Lovell J.T."/>
            <person name="Sreedasyam A."/>
            <person name="Maumus F."/>
            <person name="Tiley G.P."/>
            <person name="Fernandez-Pozo N."/>
            <person name="Barry K."/>
            <person name="Chen C."/>
            <person name="Wang M."/>
            <person name="Lipzen A."/>
            <person name="Daum C."/>
            <person name="Saski C.A."/>
            <person name="Payton A.C."/>
            <person name="Mcbreen J.C."/>
            <person name="Conrad R.E."/>
            <person name="Kollar L.M."/>
            <person name="Olsson S."/>
            <person name="Huttunen S."/>
            <person name="Landis J.B."/>
            <person name="Wickett N.J."/>
            <person name="Johnson M.G."/>
            <person name="Rensing S.A."/>
            <person name="Grimwood J."/>
            <person name="Schmutz J."/>
            <person name="Mcdaniel S.F."/>
        </authorList>
    </citation>
    <scope>NUCLEOTIDE SEQUENCE</scope>
    <source>
        <strain evidence="1">R40</strain>
    </source>
</reference>
<dbReference type="EMBL" id="CM026426">
    <property type="protein sequence ID" value="KAG0571464.1"/>
    <property type="molecule type" value="Genomic_DNA"/>
</dbReference>
<dbReference type="Proteomes" id="UP000822688">
    <property type="component" value="Chromosome V"/>
</dbReference>
<name>A0A8T0HL08_CERPU</name>
<sequence length="97" mass="11161">MESEQMRFSLSTECLQVGLQLNNMERYHWRLAFGNSQQPEYCCCRKLVDLSWSHKPLTCSADDPYAMQLAQSLVNNSVQVPTPTLHLPYQVLVILSQ</sequence>
<comment type="caution">
    <text evidence="1">The sequence shown here is derived from an EMBL/GenBank/DDBJ whole genome shotgun (WGS) entry which is preliminary data.</text>
</comment>
<keyword evidence="2" id="KW-1185">Reference proteome</keyword>
<organism evidence="1 2">
    <name type="scientific">Ceratodon purpureus</name>
    <name type="common">Fire moss</name>
    <name type="synonym">Dicranum purpureum</name>
    <dbReference type="NCBI Taxonomy" id="3225"/>
    <lineage>
        <taxon>Eukaryota</taxon>
        <taxon>Viridiplantae</taxon>
        <taxon>Streptophyta</taxon>
        <taxon>Embryophyta</taxon>
        <taxon>Bryophyta</taxon>
        <taxon>Bryophytina</taxon>
        <taxon>Bryopsida</taxon>
        <taxon>Dicranidae</taxon>
        <taxon>Pseudoditrichales</taxon>
        <taxon>Ditrichaceae</taxon>
        <taxon>Ceratodon</taxon>
    </lineage>
</organism>
<evidence type="ECO:0000313" key="2">
    <source>
        <dbReference type="Proteomes" id="UP000822688"/>
    </source>
</evidence>
<proteinExistence type="predicted"/>
<protein>
    <submittedName>
        <fullName evidence="1">Uncharacterized protein</fullName>
    </submittedName>
</protein>
<dbReference type="AlphaFoldDB" id="A0A8T0HL08"/>
<gene>
    <name evidence="1" type="ORF">KC19_VG013500</name>
</gene>